<feature type="compositionally biased region" description="Basic and acidic residues" evidence="16">
    <location>
        <begin position="432"/>
        <end position="445"/>
    </location>
</feature>
<dbReference type="EMBL" id="CR382135">
    <property type="protein sequence ID" value="CAG86279.2"/>
    <property type="molecule type" value="Genomic_DNA"/>
</dbReference>
<protein>
    <recommendedName>
        <fullName evidence="5">diacylglycerol O-acyltransferase</fullName>
        <ecNumber evidence="5">2.3.1.20</ecNumber>
    </recommendedName>
</protein>
<evidence type="ECO:0000313" key="18">
    <source>
        <dbReference type="EMBL" id="CAG86279.2"/>
    </source>
</evidence>
<evidence type="ECO:0000256" key="7">
    <source>
        <dbReference type="ARBA" id="ARBA00022679"/>
    </source>
</evidence>
<evidence type="ECO:0000256" key="5">
    <source>
        <dbReference type="ARBA" id="ARBA00013244"/>
    </source>
</evidence>
<dbReference type="VEuPathDB" id="FungiDB:DEHA2C12122g"/>
<feature type="compositionally biased region" description="Basic and acidic residues" evidence="16">
    <location>
        <begin position="369"/>
        <end position="399"/>
    </location>
</feature>
<accession>Q6BUB6</accession>
<dbReference type="GO" id="GO:0005789">
    <property type="term" value="C:endoplasmic reticulum membrane"/>
    <property type="evidence" value="ECO:0007669"/>
    <property type="project" value="UniProtKB-SubCell"/>
</dbReference>
<keyword evidence="9" id="KW-0319">Glycerol metabolism</keyword>
<dbReference type="InterPro" id="IPR007130">
    <property type="entry name" value="DAGAT"/>
</dbReference>
<feature type="region of interest" description="Disordered" evidence="16">
    <location>
        <begin position="578"/>
        <end position="627"/>
    </location>
</feature>
<evidence type="ECO:0000256" key="10">
    <source>
        <dbReference type="ARBA" id="ARBA00022824"/>
    </source>
</evidence>
<keyword evidence="11 17" id="KW-1133">Transmembrane helix</keyword>
<evidence type="ECO:0000256" key="2">
    <source>
        <dbReference type="ARBA" id="ARBA00004771"/>
    </source>
</evidence>
<evidence type="ECO:0000256" key="6">
    <source>
        <dbReference type="ARBA" id="ARBA00022516"/>
    </source>
</evidence>
<dbReference type="STRING" id="284592.Q6BUB6"/>
<feature type="region of interest" description="Disordered" evidence="16">
    <location>
        <begin position="348"/>
        <end position="468"/>
    </location>
</feature>
<dbReference type="Proteomes" id="UP000000599">
    <property type="component" value="Chromosome C"/>
</dbReference>
<dbReference type="KEGG" id="dha:DEHA2C12122g"/>
<dbReference type="PANTHER" id="PTHR12317">
    <property type="entry name" value="DIACYLGLYCEROL O-ACYLTRANSFERASE"/>
    <property type="match status" value="1"/>
</dbReference>
<comment type="catalytic activity">
    <reaction evidence="15">
        <text>an acyl-CoA + a 1,2-diacyl-sn-glycerol = a triacyl-sn-glycerol + CoA</text>
        <dbReference type="Rhea" id="RHEA:10868"/>
        <dbReference type="ChEBI" id="CHEBI:17815"/>
        <dbReference type="ChEBI" id="CHEBI:57287"/>
        <dbReference type="ChEBI" id="CHEBI:58342"/>
        <dbReference type="ChEBI" id="CHEBI:64615"/>
        <dbReference type="EC" id="2.3.1.20"/>
    </reaction>
</comment>
<dbReference type="PANTHER" id="PTHR12317:SF0">
    <property type="entry name" value="ACYLTRANSFERASE"/>
    <property type="match status" value="1"/>
</dbReference>
<evidence type="ECO:0000256" key="14">
    <source>
        <dbReference type="ARBA" id="ARBA00023315"/>
    </source>
</evidence>
<feature type="compositionally biased region" description="Polar residues" evidence="16">
    <location>
        <begin position="1"/>
        <end position="12"/>
    </location>
</feature>
<feature type="transmembrane region" description="Helical" evidence="17">
    <location>
        <begin position="89"/>
        <end position="114"/>
    </location>
</feature>
<dbReference type="HOGENOM" id="CLU_023995_4_2_1"/>
<comment type="pathway">
    <text evidence="2">Glycerolipid metabolism; triacylglycerol biosynthesis.</text>
</comment>
<evidence type="ECO:0000256" key="16">
    <source>
        <dbReference type="SAM" id="MobiDB-lite"/>
    </source>
</evidence>
<proteinExistence type="inferred from homology"/>
<evidence type="ECO:0000256" key="15">
    <source>
        <dbReference type="ARBA" id="ARBA00048109"/>
    </source>
</evidence>
<keyword evidence="12" id="KW-0443">Lipid metabolism</keyword>
<comment type="similarity">
    <text evidence="4">Belongs to the diacylglycerol acyltransferase family.</text>
</comment>
<feature type="compositionally biased region" description="Basic and acidic residues" evidence="16">
    <location>
        <begin position="26"/>
        <end position="37"/>
    </location>
</feature>
<feature type="compositionally biased region" description="Basic and acidic residues" evidence="16">
    <location>
        <begin position="453"/>
        <end position="464"/>
    </location>
</feature>
<dbReference type="AlphaFoldDB" id="Q6BUB6"/>
<evidence type="ECO:0000256" key="13">
    <source>
        <dbReference type="ARBA" id="ARBA00023136"/>
    </source>
</evidence>
<comment type="subcellular location">
    <subcellularLocation>
        <location evidence="1">Endoplasmic reticulum membrane</location>
        <topology evidence="1">Multi-pass membrane protein</topology>
    </subcellularLocation>
</comment>
<sequence length="669" mass="77254">MSHNSSPESNTTSDDKKQQLRRRHGSHDTPSENDSRRSSRSSTKSNTKPKTHRKKSFVNFAPLNTPLHNRLETMGVIWHCLSIPFFVSLFLLAISLGWIIWIFVILPYFIWWYFFDLHTPTNGKIVYRVKDWMKNIIIWEWFVNYFPISVHKACEFEPTFTQMLVDDNEGNDDEEDLISEDSRTLLDKLFKTLGLRKRLNDSDSHNVSNTTSSDRKFDKALKYKKESTGPRYIFGYHPHGVISMGVMGAFATNVIRNEPYQPPFSFLKSFFHDPSKYTRLLPGIGNIFLLTLTTQFTLPFYRDYLMSLGLTSASYKNIKSLINNGDNSVCLVVGGAQESLLNTMVSPRSRIGNGYKKDETDESGDESEPMVKEYNPKEVQHYSMKEQMDKISDEKKQESSESDSNSDTEKGQKKLENEKLIKTETEDADQPEENKNKSFNDHNGTETENSGQGKEKESQRDDPSSPRQIQLVLNKRKGFVKLAIELGNVCLVPTFGFGEADIFRIANPKPGSLGSRFQEWMKSTFQFTVPFFSARGVFIYDFGFLPFRNPIDICMGEPIYVSSGLIADYKLKHPGFDSDEEVEQKNKQKKEYEKEDETDSKKKDKKDSKKKGKKDFEDKKDSKKREKKIKIPSEILNHYHKLYVDGLKKVYEENKGKFGYEDVELIIIE</sequence>
<evidence type="ECO:0000256" key="8">
    <source>
        <dbReference type="ARBA" id="ARBA00022692"/>
    </source>
</evidence>
<gene>
    <name evidence="18" type="ordered locus">DEHA2C12122g</name>
</gene>
<dbReference type="OrthoDB" id="264532at2759"/>
<dbReference type="OMA" id="WHCLSIP"/>
<feature type="compositionally biased region" description="Basic and acidic residues" evidence="16">
    <location>
        <begin position="407"/>
        <end position="425"/>
    </location>
</feature>
<dbReference type="GeneID" id="2900273"/>
<keyword evidence="19" id="KW-1185">Reference proteome</keyword>
<keyword evidence="8 17" id="KW-0812">Transmembrane</keyword>
<reference evidence="18 19" key="1">
    <citation type="journal article" date="2004" name="Nature">
        <title>Genome evolution in yeasts.</title>
        <authorList>
            <consortium name="Genolevures"/>
            <person name="Dujon B."/>
            <person name="Sherman D."/>
            <person name="Fischer G."/>
            <person name="Durrens P."/>
            <person name="Casaregola S."/>
            <person name="Lafontaine I."/>
            <person name="de Montigny J."/>
            <person name="Marck C."/>
            <person name="Neuveglise C."/>
            <person name="Talla E."/>
            <person name="Goffard N."/>
            <person name="Frangeul L."/>
            <person name="Aigle M."/>
            <person name="Anthouard V."/>
            <person name="Babour A."/>
            <person name="Barbe V."/>
            <person name="Barnay S."/>
            <person name="Blanchin S."/>
            <person name="Beckerich J.M."/>
            <person name="Beyne E."/>
            <person name="Bleykasten C."/>
            <person name="Boisrame A."/>
            <person name="Boyer J."/>
            <person name="Cattolico L."/>
            <person name="Confanioleri F."/>
            <person name="de Daruvar A."/>
            <person name="Despons L."/>
            <person name="Fabre E."/>
            <person name="Fairhead C."/>
            <person name="Ferry-Dumazet H."/>
            <person name="Groppi A."/>
            <person name="Hantraye F."/>
            <person name="Hennequin C."/>
            <person name="Jauniaux N."/>
            <person name="Joyet P."/>
            <person name="Kachouri R."/>
            <person name="Kerrest A."/>
            <person name="Koszul R."/>
            <person name="Lemaire M."/>
            <person name="Lesur I."/>
            <person name="Ma L."/>
            <person name="Muller H."/>
            <person name="Nicaud J.M."/>
            <person name="Nikolski M."/>
            <person name="Oztas S."/>
            <person name="Ozier-Kalogeropoulos O."/>
            <person name="Pellenz S."/>
            <person name="Potier S."/>
            <person name="Richard G.F."/>
            <person name="Straub M.L."/>
            <person name="Suleau A."/>
            <person name="Swennene D."/>
            <person name="Tekaia F."/>
            <person name="Wesolowski-Louvel M."/>
            <person name="Westhof E."/>
            <person name="Wirth B."/>
            <person name="Zeniou-Meyer M."/>
            <person name="Zivanovic I."/>
            <person name="Bolotin-Fukuhara M."/>
            <person name="Thierry A."/>
            <person name="Bouchier C."/>
            <person name="Caudron B."/>
            <person name="Scarpelli C."/>
            <person name="Gaillardin C."/>
            <person name="Weissenbach J."/>
            <person name="Wincker P."/>
            <person name="Souciet J.L."/>
        </authorList>
    </citation>
    <scope>NUCLEOTIDE SEQUENCE [LARGE SCALE GENOMIC DNA]</scope>
    <source>
        <strain evidence="19">ATCC 36239 / CBS 767 / BCRC 21394 / JCM 1990 / NBRC 0083 / IGC 2968</strain>
    </source>
</reference>
<dbReference type="GO" id="GO:0019432">
    <property type="term" value="P:triglyceride biosynthetic process"/>
    <property type="evidence" value="ECO:0007669"/>
    <property type="project" value="TreeGrafter"/>
</dbReference>
<evidence type="ECO:0000256" key="17">
    <source>
        <dbReference type="SAM" id="Phobius"/>
    </source>
</evidence>
<evidence type="ECO:0000256" key="12">
    <source>
        <dbReference type="ARBA" id="ARBA00023098"/>
    </source>
</evidence>
<evidence type="ECO:0000256" key="3">
    <source>
        <dbReference type="ARBA" id="ARBA00005189"/>
    </source>
</evidence>
<dbReference type="GO" id="GO:0006071">
    <property type="term" value="P:glycerol metabolic process"/>
    <property type="evidence" value="ECO:0007669"/>
    <property type="project" value="UniProtKB-KW"/>
</dbReference>
<dbReference type="Pfam" id="PF03982">
    <property type="entry name" value="DAGAT"/>
    <property type="match status" value="3"/>
</dbReference>
<keyword evidence="14" id="KW-0012">Acyltransferase</keyword>
<dbReference type="RefSeq" id="XP_458203.2">
    <property type="nucleotide sequence ID" value="XM_458203.1"/>
</dbReference>
<feature type="compositionally biased region" description="Basic and acidic residues" evidence="16">
    <location>
        <begin position="583"/>
        <end position="607"/>
    </location>
</feature>
<evidence type="ECO:0000256" key="1">
    <source>
        <dbReference type="ARBA" id="ARBA00004477"/>
    </source>
</evidence>
<dbReference type="EC" id="2.3.1.20" evidence="5"/>
<dbReference type="eggNOG" id="KOG0831">
    <property type="taxonomic scope" value="Eukaryota"/>
</dbReference>
<evidence type="ECO:0000313" key="19">
    <source>
        <dbReference type="Proteomes" id="UP000000599"/>
    </source>
</evidence>
<evidence type="ECO:0000256" key="4">
    <source>
        <dbReference type="ARBA" id="ARBA00005420"/>
    </source>
</evidence>
<evidence type="ECO:0000256" key="11">
    <source>
        <dbReference type="ARBA" id="ARBA00022989"/>
    </source>
</evidence>
<dbReference type="FunCoup" id="Q6BUB6">
    <property type="interactions" value="243"/>
</dbReference>
<feature type="compositionally biased region" description="Basic and acidic residues" evidence="16">
    <location>
        <begin position="614"/>
        <end position="624"/>
    </location>
</feature>
<keyword evidence="7" id="KW-0808">Transferase</keyword>
<dbReference type="InParanoid" id="Q6BUB6"/>
<keyword evidence="10" id="KW-0256">Endoplasmic reticulum</keyword>
<evidence type="ECO:0000256" key="9">
    <source>
        <dbReference type="ARBA" id="ARBA00022798"/>
    </source>
</evidence>
<keyword evidence="6" id="KW-0444">Lipid biosynthesis</keyword>
<dbReference type="GO" id="GO:0004144">
    <property type="term" value="F:diacylglycerol O-acyltransferase activity"/>
    <property type="evidence" value="ECO:0007669"/>
    <property type="project" value="UniProtKB-EC"/>
</dbReference>
<organism evidence="18 19">
    <name type="scientific">Debaryomyces hansenii (strain ATCC 36239 / CBS 767 / BCRC 21394 / JCM 1990 / NBRC 0083 / IGC 2968)</name>
    <name type="common">Yeast</name>
    <name type="synonym">Torulaspora hansenii</name>
    <dbReference type="NCBI Taxonomy" id="284592"/>
    <lineage>
        <taxon>Eukaryota</taxon>
        <taxon>Fungi</taxon>
        <taxon>Dikarya</taxon>
        <taxon>Ascomycota</taxon>
        <taxon>Saccharomycotina</taxon>
        <taxon>Pichiomycetes</taxon>
        <taxon>Debaryomycetaceae</taxon>
        <taxon>Debaryomyces</taxon>
    </lineage>
</organism>
<keyword evidence="13 17" id="KW-0472">Membrane</keyword>
<comment type="pathway">
    <text evidence="3">Lipid metabolism.</text>
</comment>
<feature type="region of interest" description="Disordered" evidence="16">
    <location>
        <begin position="1"/>
        <end position="53"/>
    </location>
</feature>
<name>Q6BUB6_DEBHA</name>